<evidence type="ECO:0000313" key="4">
    <source>
        <dbReference type="Proteomes" id="UP000294547"/>
    </source>
</evidence>
<sequence>MNSSFVRLALSALVLFSPVTVSRAGPSIPEPGTALAVAGPDGRGGYDVGVGIALPEGWHTYWRSPGDSGVPPVFDWSASENVAAFEVAWPAPGRYFDGFGTSVVYDGDVTLPVRVVPADPAAPVRLAVRLNYGYCKDICVPATAEFSADLDPAAPRDEAAAATIAAARASVPVPEAEAAPDAPRLVALEVAGEGRDARATVTLAAADAERVDLFVEGPDGWYLSPPERVSAGDGRAVFAVALDGRPKKAALSGAVLRFTIADGARSVEALRSLP</sequence>
<protein>
    <submittedName>
        <fullName evidence="3">DsbC/DsbD-like thiol-disulfide interchange protein</fullName>
    </submittedName>
</protein>
<name>A0A4R6RBJ0_9HYPH</name>
<dbReference type="EMBL" id="SNXY01000009">
    <property type="protein sequence ID" value="TDP83404.1"/>
    <property type="molecule type" value="Genomic_DNA"/>
</dbReference>
<keyword evidence="1" id="KW-0732">Signal</keyword>
<comment type="caution">
    <text evidence="3">The sequence shown here is derived from an EMBL/GenBank/DDBJ whole genome shotgun (WGS) entry which is preliminary data.</text>
</comment>
<keyword evidence="4" id="KW-1185">Reference proteome</keyword>
<feature type="signal peptide" evidence="1">
    <location>
        <begin position="1"/>
        <end position="23"/>
    </location>
</feature>
<organism evidence="3 4">
    <name type="scientific">Oharaeibacter diazotrophicus</name>
    <dbReference type="NCBI Taxonomy" id="1920512"/>
    <lineage>
        <taxon>Bacteria</taxon>
        <taxon>Pseudomonadati</taxon>
        <taxon>Pseudomonadota</taxon>
        <taxon>Alphaproteobacteria</taxon>
        <taxon>Hyphomicrobiales</taxon>
        <taxon>Pleomorphomonadaceae</taxon>
        <taxon>Oharaeibacter</taxon>
    </lineage>
</organism>
<accession>A0A4R6RBJ0</accession>
<feature type="chain" id="PRO_5020774049" evidence="1">
    <location>
        <begin position="24"/>
        <end position="274"/>
    </location>
</feature>
<dbReference type="AlphaFoldDB" id="A0A4R6RBJ0"/>
<reference evidence="3 4" key="1">
    <citation type="submission" date="2019-03" db="EMBL/GenBank/DDBJ databases">
        <title>Genomic Encyclopedia of Type Strains, Phase IV (KMG-IV): sequencing the most valuable type-strain genomes for metagenomic binning, comparative biology and taxonomic classification.</title>
        <authorList>
            <person name="Goeker M."/>
        </authorList>
    </citation>
    <scope>NUCLEOTIDE SEQUENCE [LARGE SCALE GENOMIC DNA]</scope>
    <source>
        <strain evidence="3 4">DSM 102969</strain>
    </source>
</reference>
<proteinExistence type="predicted"/>
<feature type="domain" description="Thiol:disulfide interchange protein DsbD N-terminal" evidence="2">
    <location>
        <begin position="47"/>
        <end position="148"/>
    </location>
</feature>
<dbReference type="RefSeq" id="WP_126538328.1">
    <property type="nucleotide sequence ID" value="NZ_BSPM01000009.1"/>
</dbReference>
<dbReference type="Pfam" id="PF11412">
    <property type="entry name" value="DsbD_N"/>
    <property type="match status" value="1"/>
</dbReference>
<dbReference type="InterPro" id="IPR028250">
    <property type="entry name" value="DsbDN"/>
</dbReference>
<dbReference type="Proteomes" id="UP000294547">
    <property type="component" value="Unassembled WGS sequence"/>
</dbReference>
<evidence type="ECO:0000256" key="1">
    <source>
        <dbReference type="SAM" id="SignalP"/>
    </source>
</evidence>
<evidence type="ECO:0000259" key="2">
    <source>
        <dbReference type="Pfam" id="PF11412"/>
    </source>
</evidence>
<dbReference type="OrthoDB" id="9811036at2"/>
<evidence type="ECO:0000313" key="3">
    <source>
        <dbReference type="EMBL" id="TDP83404.1"/>
    </source>
</evidence>
<gene>
    <name evidence="3" type="ORF">EDD54_3366</name>
</gene>